<dbReference type="PROSITE" id="PS51318">
    <property type="entry name" value="TAT"/>
    <property type="match status" value="1"/>
</dbReference>
<sequence>MSLSRRHLLTLGALSTGAALFPQGLRKLYARAEAGQTVQGTGFGPLIKDPQGILDLPAGFQYRVFSKLGQRMSDGNPVPSLHDGMAAFPGPNGTTILIRNHEVYPGLPSAYQAVLAPNPLKYDSLCPGGTTTLVVSPQRELVKDFVSLAGTYRNCAGGTTPWGSWISCEENTATPATPGQHGPVNKPHGYNFEVPISATGPVQPIPLKAMGRFQHEAIAVDPKTNIIYQTEDRGDSLFYRFIPKQVGNLQAGGELQALRIKGYPKSNTRDGFPQQRFFEVDWVTISDPDPQVDSVRHQGFDLGAAQFTRGEGICYSNGEIFFTATSGGDKRLGQIWRYRPGATTDQGGSLELFVESPGKDVLDYPDNLIMAPFGDLIVCEDGQDSTNRLVGITPQGKIYPFAHNALNSQELAGVCFSADGQTMFVNIYHPSMTLAIWGPWSSRG</sequence>
<dbReference type="Pfam" id="PF05787">
    <property type="entry name" value="PhoX"/>
    <property type="match status" value="1"/>
</dbReference>
<dbReference type="PANTHER" id="PTHR35399">
    <property type="entry name" value="SLR8030 PROTEIN"/>
    <property type="match status" value="1"/>
</dbReference>
<dbReference type="Proteomes" id="UP001268256">
    <property type="component" value="Unassembled WGS sequence"/>
</dbReference>
<evidence type="ECO:0000313" key="1">
    <source>
        <dbReference type="EMBL" id="MDS3861850.1"/>
    </source>
</evidence>
<dbReference type="EMBL" id="JAVMIP010000017">
    <property type="protein sequence ID" value="MDS3861850.1"/>
    <property type="molecule type" value="Genomic_DNA"/>
</dbReference>
<proteinExistence type="predicted"/>
<dbReference type="PANTHER" id="PTHR35399:SF4">
    <property type="entry name" value="MEMBRANE PROTEIN"/>
    <property type="match status" value="1"/>
</dbReference>
<dbReference type="AlphaFoldDB" id="A0AAE4FVT0"/>
<keyword evidence="2" id="KW-1185">Reference proteome</keyword>
<dbReference type="RefSeq" id="WP_322879076.1">
    <property type="nucleotide sequence ID" value="NZ_JAVMIP010000017.1"/>
</dbReference>
<gene>
    <name evidence="1" type="ORF">RIF25_13665</name>
</gene>
<name>A0AAE4FVT0_9CYAN</name>
<dbReference type="SUPFAM" id="SSF63829">
    <property type="entry name" value="Calcium-dependent phosphotriesterase"/>
    <property type="match status" value="1"/>
</dbReference>
<dbReference type="InterPro" id="IPR008557">
    <property type="entry name" value="PhoX"/>
</dbReference>
<dbReference type="InterPro" id="IPR006311">
    <property type="entry name" value="TAT_signal"/>
</dbReference>
<reference evidence="2" key="1">
    <citation type="submission" date="2023-07" db="EMBL/GenBank/DDBJ databases">
        <authorList>
            <person name="Luz R."/>
            <person name="Cordeiro R."/>
            <person name="Fonseca A."/>
            <person name="Goncalves V."/>
        </authorList>
    </citation>
    <scope>NUCLEOTIDE SEQUENCE [LARGE SCALE GENOMIC DNA]</scope>
    <source>
        <strain evidence="2">BACA0444</strain>
    </source>
</reference>
<protein>
    <submittedName>
        <fullName evidence="1">DUF839 domain-containing protein</fullName>
    </submittedName>
</protein>
<evidence type="ECO:0000313" key="2">
    <source>
        <dbReference type="Proteomes" id="UP001268256"/>
    </source>
</evidence>
<accession>A0AAE4FVT0</accession>
<comment type="caution">
    <text evidence="1">The sequence shown here is derived from an EMBL/GenBank/DDBJ whole genome shotgun (WGS) entry which is preliminary data.</text>
</comment>
<organism evidence="1 2">
    <name type="scientific">Pseudocalidococcus azoricus BACA0444</name>
    <dbReference type="NCBI Taxonomy" id="2918990"/>
    <lineage>
        <taxon>Bacteria</taxon>
        <taxon>Bacillati</taxon>
        <taxon>Cyanobacteriota</taxon>
        <taxon>Cyanophyceae</taxon>
        <taxon>Acaryochloridales</taxon>
        <taxon>Thermosynechococcaceae</taxon>
        <taxon>Pseudocalidococcus</taxon>
        <taxon>Pseudocalidococcus azoricus</taxon>
    </lineage>
</organism>